<evidence type="ECO:0000256" key="2">
    <source>
        <dbReference type="ARBA" id="ARBA00022857"/>
    </source>
</evidence>
<dbReference type="eggNOG" id="ENOG502R80G">
    <property type="taxonomic scope" value="Eukaryota"/>
</dbReference>
<comment type="similarity">
    <text evidence="1">Belongs to the NmrA-type oxidoreductase family.</text>
</comment>
<evidence type="ECO:0000256" key="3">
    <source>
        <dbReference type="ARBA" id="ARBA00023002"/>
    </source>
</evidence>
<dbReference type="InterPro" id="IPR036291">
    <property type="entry name" value="NAD(P)-bd_dom_sf"/>
</dbReference>
<dbReference type="Pfam" id="PF05368">
    <property type="entry name" value="NmrA"/>
    <property type="match status" value="1"/>
</dbReference>
<dbReference type="Proteomes" id="UP000008867">
    <property type="component" value="Chromosome 10"/>
</dbReference>
<dbReference type="CDD" id="cd05251">
    <property type="entry name" value="NmrA_like_SDR_a"/>
    <property type="match status" value="1"/>
</dbReference>
<dbReference type="Gene3D" id="3.40.50.720">
    <property type="entry name" value="NAD(P)-binding Rossmann-like Domain"/>
    <property type="match status" value="1"/>
</dbReference>
<dbReference type="InterPro" id="IPR008030">
    <property type="entry name" value="NmrA-like"/>
</dbReference>
<sequence>MSAKKVLTVFGATGQQGGSVIQTILKTPALNAKYALRGVTRDTSRPAAQELAKLGVDVVRANLDDPASLNKALGGSYGVFAVTNFWESMDGAKETQQGRNIVDASLSSGVNHLVISSLHNVNKLTNGSLHVPHFDSKAAIDDYAESVRGDKLNVTYFHPAFFLQNFNTMVNKGQDGSYSINLPIDPKARVPVIDILADAGKWVAGIFEAGAAANGKKVQAVSFWTDMQSFSSQLGDALSHRIAHNNIPADVFKGFLPEAIGEELTENMKLIDQYSYYGKDAEKQQPQSDEFLLKDAKLATVSSFASTLKLQ</sequence>
<name>E6ZMM4_SPORE</name>
<dbReference type="InterPro" id="IPR051164">
    <property type="entry name" value="NmrA-like_oxidored"/>
</dbReference>
<dbReference type="AlphaFoldDB" id="E6ZMM4"/>
<keyword evidence="6" id="KW-1185">Reference proteome</keyword>
<organism evidence="5 6">
    <name type="scientific">Sporisorium reilianum (strain SRZ2)</name>
    <name type="common">Maize head smut fungus</name>
    <dbReference type="NCBI Taxonomy" id="999809"/>
    <lineage>
        <taxon>Eukaryota</taxon>
        <taxon>Fungi</taxon>
        <taxon>Dikarya</taxon>
        <taxon>Basidiomycota</taxon>
        <taxon>Ustilaginomycotina</taxon>
        <taxon>Ustilaginomycetes</taxon>
        <taxon>Ustilaginales</taxon>
        <taxon>Ustilaginaceae</taxon>
        <taxon>Sporisorium</taxon>
    </lineage>
</organism>
<dbReference type="Gene3D" id="3.90.25.10">
    <property type="entry name" value="UDP-galactose 4-epimerase, domain 1"/>
    <property type="match status" value="1"/>
</dbReference>
<evidence type="ECO:0000259" key="4">
    <source>
        <dbReference type="Pfam" id="PF05368"/>
    </source>
</evidence>
<dbReference type="OrthoDB" id="300709at2759"/>
<evidence type="ECO:0000313" key="6">
    <source>
        <dbReference type="Proteomes" id="UP000008867"/>
    </source>
</evidence>
<dbReference type="EMBL" id="FQ311431">
    <property type="protein sequence ID" value="CBQ68481.1"/>
    <property type="molecule type" value="Genomic_DNA"/>
</dbReference>
<dbReference type="GO" id="GO:0016491">
    <property type="term" value="F:oxidoreductase activity"/>
    <property type="evidence" value="ECO:0007669"/>
    <property type="project" value="UniProtKB-KW"/>
</dbReference>
<keyword evidence="2" id="KW-0521">NADP</keyword>
<dbReference type="HOGENOM" id="CLU_007383_8_2_1"/>
<dbReference type="SUPFAM" id="SSF51735">
    <property type="entry name" value="NAD(P)-binding Rossmann-fold domains"/>
    <property type="match status" value="1"/>
</dbReference>
<evidence type="ECO:0000256" key="1">
    <source>
        <dbReference type="ARBA" id="ARBA00006328"/>
    </source>
</evidence>
<dbReference type="PANTHER" id="PTHR42748:SF30">
    <property type="entry name" value="NMRA-LIKE DOMAIN-CONTAINING PROTEIN"/>
    <property type="match status" value="1"/>
</dbReference>
<dbReference type="VEuPathDB" id="FungiDB:sr14770"/>
<keyword evidence="3" id="KW-0560">Oxidoreductase</keyword>
<protein>
    <recommendedName>
        <fullName evidence="4">NmrA-like domain-containing protein</fullName>
    </recommendedName>
</protein>
<gene>
    <name evidence="5" type="ORF">sr14770</name>
</gene>
<accession>E6ZMM4</accession>
<dbReference type="PANTHER" id="PTHR42748">
    <property type="entry name" value="NITROGEN METABOLITE REPRESSION PROTEIN NMRA FAMILY MEMBER"/>
    <property type="match status" value="1"/>
</dbReference>
<evidence type="ECO:0000313" key="5">
    <source>
        <dbReference type="EMBL" id="CBQ68481.1"/>
    </source>
</evidence>
<dbReference type="GO" id="GO:0005634">
    <property type="term" value="C:nucleus"/>
    <property type="evidence" value="ECO:0007669"/>
    <property type="project" value="TreeGrafter"/>
</dbReference>
<feature type="domain" description="NmrA-like" evidence="4">
    <location>
        <begin position="4"/>
        <end position="284"/>
    </location>
</feature>
<reference evidence="5 6" key="1">
    <citation type="journal article" date="2010" name="Science">
        <title>Pathogenicity determinants in smut fungi revealed by genome comparison.</title>
        <authorList>
            <person name="Schirawski J."/>
            <person name="Mannhaupt G."/>
            <person name="Muench K."/>
            <person name="Brefort T."/>
            <person name="Schipper K."/>
            <person name="Doehlemann G."/>
            <person name="Di Stasio M."/>
            <person name="Roessel N."/>
            <person name="Mendoza-Mendoza A."/>
            <person name="Pester D."/>
            <person name="Mueller O."/>
            <person name="Winterberg B."/>
            <person name="Meyer E."/>
            <person name="Ghareeb H."/>
            <person name="Wollenberg T."/>
            <person name="Muensterkoetter M."/>
            <person name="Wong P."/>
            <person name="Walter M."/>
            <person name="Stukenbrock E."/>
            <person name="Gueldener U."/>
            <person name="Kahmann R."/>
        </authorList>
    </citation>
    <scope>NUCLEOTIDE SEQUENCE [LARGE SCALE GENOMIC DNA]</scope>
    <source>
        <strain evidence="6">SRZ2</strain>
    </source>
</reference>
<proteinExistence type="inferred from homology"/>